<protein>
    <submittedName>
        <fullName evidence="2">Uncharacterized protein</fullName>
    </submittedName>
</protein>
<evidence type="ECO:0000313" key="3">
    <source>
        <dbReference type="Proteomes" id="UP001433268"/>
    </source>
</evidence>
<sequence>MSIGRFQAGLAQATQELTMAAANFNFDFTLMKFEAPAEYKSIVREAETGPIHVTARKLGALFEGACPETPNLIKAYGQRASEISKEVSESDPGGSGHFGNWIRSEFGGIDATSIWAAATSSKAALPVHLLACIIARMWTDSEATSLWAEIVIERKKEILSAFEEGAEVPFALASAAQQEITREHLSQWDSSARAWLQTADKSRQRQYKQFLLIIENLSIAVHRNKDVINAWTSALTATEGLISGRPHAVRDGSVLLGISAWHIFPDILVFAGPPTGNIPIAMGDSLVRQGGVLSLGISDPDYREVEGVYWSLSLSHHMHYGEAVKRTRRLDVDGSRLTLDEFFLVCIGSLLRNWSIPTTELLKLLNNHYAPERKKFDCDWWQVIEKSRRAFAVGDKEAKLAVSLGRRRPAFLPAVFSTGRKPLFGLLDISNILFLLADPEGKIKFLRRLATRVPGLNNTNSIILCFDKRPVEGTGVQFSTAFPSMDGDGQPPIRTSRVNQYHRWIQIPDQFRDVYDEAIRKAKDECQIEGDENTDPRRSLHGLVDSIDFPMVDPDEPKQSVELDGSTWGQDFETARDGDQDGLLDARRKFTAMKDEAERKYVEQCADYLTQCERELKAETIEYLGSDQQVDAFEQERYFESHSNEYPAVVPISNDPWSYNSHLDIITSAGQSQDTYEAFFGQNSKREAFQKESLCRHEHAVVYAKHIETSPTEPDITLDDILWCFEYDFIDPTRLNEVLEKEPALGFLQVLAAINEIGRATISCSIVDGVLDPPIFSKGFKDDEWARASLHLSINQASAIALIGYFETGNNFITNMKNVHNIIGLNGGDSIFVRTAILNDPEMTYPEYSFTRILGNIGKSGFSILTSPSNLMVRKLDPAAWRIESSAFDGVPLDQFSNTSLHLSLTDWEVPLVQFQSVGQRNADVNVIEAVISVRDAGKWVADVDICRALVSKQLERQSHSNSGSNGCTHVSQEHSGEGRPLVSERDGELLSIETWDQVLDDTEGPAVVRCYDNHIARLAIISMLCQHSKAAGRPVVICHKTTCWKCHAKRNRQTRDVTYIY</sequence>
<feature type="compositionally biased region" description="Basic and acidic residues" evidence="1">
    <location>
        <begin position="972"/>
        <end position="982"/>
    </location>
</feature>
<proteinExistence type="predicted"/>
<name>A0ABR1X8X7_9PEZI</name>
<dbReference type="EMBL" id="JAQQWN010000003">
    <property type="protein sequence ID" value="KAK8091902.1"/>
    <property type="molecule type" value="Genomic_DNA"/>
</dbReference>
<organism evidence="2 3">
    <name type="scientific">Apiospora hydei</name>
    <dbReference type="NCBI Taxonomy" id="1337664"/>
    <lineage>
        <taxon>Eukaryota</taxon>
        <taxon>Fungi</taxon>
        <taxon>Dikarya</taxon>
        <taxon>Ascomycota</taxon>
        <taxon>Pezizomycotina</taxon>
        <taxon>Sordariomycetes</taxon>
        <taxon>Xylariomycetidae</taxon>
        <taxon>Amphisphaeriales</taxon>
        <taxon>Apiosporaceae</taxon>
        <taxon>Apiospora</taxon>
    </lineage>
</organism>
<feature type="compositionally biased region" description="Polar residues" evidence="1">
    <location>
        <begin position="960"/>
        <end position="971"/>
    </location>
</feature>
<accession>A0ABR1X8X7</accession>
<gene>
    <name evidence="2" type="ORF">PG997_002263</name>
</gene>
<keyword evidence="3" id="KW-1185">Reference proteome</keyword>
<dbReference type="RefSeq" id="XP_066673874.1">
    <property type="nucleotide sequence ID" value="XM_066806578.1"/>
</dbReference>
<feature type="region of interest" description="Disordered" evidence="1">
    <location>
        <begin position="958"/>
        <end position="982"/>
    </location>
</feature>
<dbReference type="GeneID" id="92039638"/>
<evidence type="ECO:0000313" key="2">
    <source>
        <dbReference type="EMBL" id="KAK8091902.1"/>
    </source>
</evidence>
<reference evidence="2 3" key="1">
    <citation type="submission" date="2023-01" db="EMBL/GenBank/DDBJ databases">
        <title>Analysis of 21 Apiospora genomes using comparative genomics revels a genus with tremendous synthesis potential of carbohydrate active enzymes and secondary metabolites.</title>
        <authorList>
            <person name="Sorensen T."/>
        </authorList>
    </citation>
    <scope>NUCLEOTIDE SEQUENCE [LARGE SCALE GENOMIC DNA]</scope>
    <source>
        <strain evidence="2 3">CBS 114990</strain>
    </source>
</reference>
<comment type="caution">
    <text evidence="2">The sequence shown here is derived from an EMBL/GenBank/DDBJ whole genome shotgun (WGS) entry which is preliminary data.</text>
</comment>
<dbReference type="Proteomes" id="UP001433268">
    <property type="component" value="Unassembled WGS sequence"/>
</dbReference>
<evidence type="ECO:0000256" key="1">
    <source>
        <dbReference type="SAM" id="MobiDB-lite"/>
    </source>
</evidence>